<dbReference type="KEGG" id="bkw:BkAM31D_03080"/>
<evidence type="ECO:0000256" key="2">
    <source>
        <dbReference type="ARBA" id="ARBA00022475"/>
    </source>
</evidence>
<dbReference type="GO" id="GO:0005886">
    <property type="term" value="C:plasma membrane"/>
    <property type="evidence" value="ECO:0007669"/>
    <property type="project" value="UniProtKB-SubCell"/>
</dbReference>
<keyword evidence="8" id="KW-0548">Nucleotidyltransferase</keyword>
<dbReference type="InterPro" id="IPR011620">
    <property type="entry name" value="Sig_transdc_His_kinase_LytS_TM"/>
</dbReference>
<dbReference type="CDD" id="cd01949">
    <property type="entry name" value="GGDEF"/>
    <property type="match status" value="1"/>
</dbReference>
<keyword evidence="8" id="KW-0808">Transferase</keyword>
<evidence type="ECO:0000256" key="5">
    <source>
        <dbReference type="ARBA" id="ARBA00023136"/>
    </source>
</evidence>
<dbReference type="GO" id="GO:0000155">
    <property type="term" value="F:phosphorelay sensor kinase activity"/>
    <property type="evidence" value="ECO:0007669"/>
    <property type="project" value="InterPro"/>
</dbReference>
<proteinExistence type="predicted"/>
<dbReference type="RefSeq" id="WP_066157929.1">
    <property type="nucleotide sequence ID" value="NZ_CP020814.1"/>
</dbReference>
<gene>
    <name evidence="8" type="primary">adrA</name>
    <name evidence="8" type="ORF">BkAM31D_03080</name>
</gene>
<feature type="transmembrane region" description="Helical" evidence="6">
    <location>
        <begin position="35"/>
        <end position="55"/>
    </location>
</feature>
<feature type="transmembrane region" description="Helical" evidence="6">
    <location>
        <begin position="99"/>
        <end position="118"/>
    </location>
</feature>
<dbReference type="Pfam" id="PF07694">
    <property type="entry name" value="5TM-5TMR_LYT"/>
    <property type="match status" value="1"/>
</dbReference>
<keyword evidence="9" id="KW-1185">Reference proteome</keyword>
<dbReference type="STRING" id="199441.BkAM31D_03080"/>
<dbReference type="GO" id="GO:1902201">
    <property type="term" value="P:negative regulation of bacterial-type flagellum-dependent cell motility"/>
    <property type="evidence" value="ECO:0007669"/>
    <property type="project" value="TreeGrafter"/>
</dbReference>
<dbReference type="InterPro" id="IPR029787">
    <property type="entry name" value="Nucleotide_cyclase"/>
</dbReference>
<keyword evidence="3 6" id="KW-0812">Transmembrane</keyword>
<dbReference type="Pfam" id="PF00990">
    <property type="entry name" value="GGDEF"/>
    <property type="match status" value="1"/>
</dbReference>
<keyword evidence="4 6" id="KW-1133">Transmembrane helix</keyword>
<comment type="subcellular location">
    <subcellularLocation>
        <location evidence="1">Cell membrane</location>
        <topology evidence="1">Multi-pass membrane protein</topology>
    </subcellularLocation>
</comment>
<dbReference type="GO" id="GO:0071555">
    <property type="term" value="P:cell wall organization"/>
    <property type="evidence" value="ECO:0007669"/>
    <property type="project" value="InterPro"/>
</dbReference>
<dbReference type="Proteomes" id="UP000193006">
    <property type="component" value="Chromosome"/>
</dbReference>
<dbReference type="InterPro" id="IPR043128">
    <property type="entry name" value="Rev_trsase/Diguanyl_cyclase"/>
</dbReference>
<feature type="transmembrane region" description="Helical" evidence="6">
    <location>
        <begin position="162"/>
        <end position="180"/>
    </location>
</feature>
<dbReference type="SUPFAM" id="SSF55073">
    <property type="entry name" value="Nucleotide cyclase"/>
    <property type="match status" value="1"/>
</dbReference>
<dbReference type="SMART" id="SM00267">
    <property type="entry name" value="GGDEF"/>
    <property type="match status" value="1"/>
</dbReference>
<dbReference type="PROSITE" id="PS50887">
    <property type="entry name" value="GGDEF"/>
    <property type="match status" value="1"/>
</dbReference>
<dbReference type="EC" id="2.7.7.65" evidence="8"/>
<evidence type="ECO:0000256" key="1">
    <source>
        <dbReference type="ARBA" id="ARBA00004651"/>
    </source>
</evidence>
<feature type="transmembrane region" description="Helical" evidence="6">
    <location>
        <begin position="125"/>
        <end position="150"/>
    </location>
</feature>
<accession>A0A1X9MER0</accession>
<dbReference type="EMBL" id="CP020814">
    <property type="protein sequence ID" value="ARK28922.1"/>
    <property type="molecule type" value="Genomic_DNA"/>
</dbReference>
<evidence type="ECO:0000256" key="3">
    <source>
        <dbReference type="ARBA" id="ARBA00022692"/>
    </source>
</evidence>
<dbReference type="InterPro" id="IPR000160">
    <property type="entry name" value="GGDEF_dom"/>
</dbReference>
<name>A0A1X9MER0_9BACI</name>
<dbReference type="Gene3D" id="3.30.70.270">
    <property type="match status" value="1"/>
</dbReference>
<keyword evidence="2" id="KW-1003">Cell membrane</keyword>
<dbReference type="PANTHER" id="PTHR45138">
    <property type="entry name" value="REGULATORY COMPONENTS OF SENSORY TRANSDUCTION SYSTEM"/>
    <property type="match status" value="1"/>
</dbReference>
<dbReference type="InterPro" id="IPR050469">
    <property type="entry name" value="Diguanylate_Cyclase"/>
</dbReference>
<feature type="transmembrane region" description="Helical" evidence="6">
    <location>
        <begin position="6"/>
        <end position="23"/>
    </location>
</feature>
<dbReference type="NCBIfam" id="TIGR00254">
    <property type="entry name" value="GGDEF"/>
    <property type="match status" value="1"/>
</dbReference>
<dbReference type="AlphaFoldDB" id="A0A1X9MER0"/>
<organism evidence="8 9">
    <name type="scientific">Halalkalibacter krulwichiae</name>
    <dbReference type="NCBI Taxonomy" id="199441"/>
    <lineage>
        <taxon>Bacteria</taxon>
        <taxon>Bacillati</taxon>
        <taxon>Bacillota</taxon>
        <taxon>Bacilli</taxon>
        <taxon>Bacillales</taxon>
        <taxon>Bacillaceae</taxon>
        <taxon>Halalkalibacter</taxon>
    </lineage>
</organism>
<evidence type="ECO:0000256" key="6">
    <source>
        <dbReference type="SAM" id="Phobius"/>
    </source>
</evidence>
<feature type="domain" description="GGDEF" evidence="7">
    <location>
        <begin position="222"/>
        <end position="359"/>
    </location>
</feature>
<keyword evidence="5 6" id="KW-0472">Membrane</keyword>
<evidence type="ECO:0000313" key="9">
    <source>
        <dbReference type="Proteomes" id="UP000193006"/>
    </source>
</evidence>
<evidence type="ECO:0000256" key="4">
    <source>
        <dbReference type="ARBA" id="ARBA00022989"/>
    </source>
</evidence>
<protein>
    <submittedName>
        <fullName evidence="8">Putative diguanylate cyclase AdrA</fullName>
        <ecNumber evidence="8">2.7.7.65</ecNumber>
    </submittedName>
</protein>
<evidence type="ECO:0000259" key="7">
    <source>
        <dbReference type="PROSITE" id="PS50887"/>
    </source>
</evidence>
<dbReference type="GO" id="GO:0043709">
    <property type="term" value="P:cell adhesion involved in single-species biofilm formation"/>
    <property type="evidence" value="ECO:0007669"/>
    <property type="project" value="TreeGrafter"/>
</dbReference>
<evidence type="ECO:0000313" key="8">
    <source>
        <dbReference type="EMBL" id="ARK28922.1"/>
    </source>
</evidence>
<sequence>MVLQSILANIAIILMMHLCLVLLMNNKEKFSKWTYALGGIFLVSFAVIAMFYLPIKYGHYQFDMRMIPLVFYGYRKGWKYVIPVVVIVSLWRLGIGGEGALPGVIFGMVIPVGFALLVRNKKKPVIGLSTLVFLVTACWLISDLPIIMILPDGWNVFSEIAIYRFLSFNLVALLLYFFIYSSEKEIALKKQLQFLAERDPLTGLYNIRHFLSKVKALCGTEEKKYILMIDLDHFKKINDTYGHLTGDDILKNVAELLDRTATSDADVDAIAGRYGGEEFIIFIKEKAPINIIEKVEAIRREIETATFYTHDKTELSVTVSIGVCRVKDASTIRETIERADCSLYESKKNGRNKIHFADKDVG</sequence>
<dbReference type="GO" id="GO:0052621">
    <property type="term" value="F:diguanylate cyclase activity"/>
    <property type="evidence" value="ECO:0007669"/>
    <property type="project" value="UniProtKB-EC"/>
</dbReference>
<dbReference type="FunFam" id="3.30.70.270:FF:000001">
    <property type="entry name" value="Diguanylate cyclase domain protein"/>
    <property type="match status" value="1"/>
</dbReference>
<dbReference type="PANTHER" id="PTHR45138:SF9">
    <property type="entry name" value="DIGUANYLATE CYCLASE DGCM-RELATED"/>
    <property type="match status" value="1"/>
</dbReference>
<reference evidence="8 9" key="1">
    <citation type="submission" date="2017-04" db="EMBL/GenBank/DDBJ databases">
        <title>Bacillus krulwichiae AM31D Genome sequencing and assembly.</title>
        <authorList>
            <person name="Krulwich T.A."/>
            <person name="Anastor L."/>
            <person name="Ehrlich R."/>
            <person name="Ehrlich G.D."/>
            <person name="Janto B."/>
        </authorList>
    </citation>
    <scope>NUCLEOTIDE SEQUENCE [LARGE SCALE GENOMIC DNA]</scope>
    <source>
        <strain evidence="8 9">AM31D</strain>
    </source>
</reference>